<name>A0A067TQD6_GALM3</name>
<evidence type="ECO:0000313" key="2">
    <source>
        <dbReference type="EMBL" id="KDR82129.1"/>
    </source>
</evidence>
<evidence type="ECO:0000313" key="3">
    <source>
        <dbReference type="Proteomes" id="UP000027222"/>
    </source>
</evidence>
<dbReference type="GO" id="GO:0005525">
    <property type="term" value="F:GTP binding"/>
    <property type="evidence" value="ECO:0007669"/>
    <property type="project" value="InterPro"/>
</dbReference>
<feature type="domain" description="G" evidence="1">
    <location>
        <begin position="22"/>
        <end position="110"/>
    </location>
</feature>
<dbReference type="AlphaFoldDB" id="A0A067TQD6"/>
<gene>
    <name evidence="2" type="ORF">GALMADRAFT_240652</name>
</gene>
<dbReference type="Gene3D" id="3.40.50.300">
    <property type="entry name" value="P-loop containing nucleotide triphosphate hydrolases"/>
    <property type="match status" value="1"/>
</dbReference>
<dbReference type="InterPro" id="IPR006073">
    <property type="entry name" value="GTP-bd"/>
</dbReference>
<dbReference type="InterPro" id="IPR027417">
    <property type="entry name" value="P-loop_NTPase"/>
</dbReference>
<dbReference type="EMBL" id="KL142370">
    <property type="protein sequence ID" value="KDR82129.1"/>
    <property type="molecule type" value="Genomic_DNA"/>
</dbReference>
<keyword evidence="3" id="KW-1185">Reference proteome</keyword>
<protein>
    <recommendedName>
        <fullName evidence="1">G domain-containing protein</fullName>
    </recommendedName>
</protein>
<accession>A0A067TQD6</accession>
<dbReference type="Pfam" id="PF01926">
    <property type="entry name" value="MMR_HSR1"/>
    <property type="match status" value="1"/>
</dbReference>
<dbReference type="HOGENOM" id="CLU_018003_2_1_1"/>
<evidence type="ECO:0000259" key="1">
    <source>
        <dbReference type="Pfam" id="PF01926"/>
    </source>
</evidence>
<organism evidence="2 3">
    <name type="scientific">Galerina marginata (strain CBS 339.88)</name>
    <dbReference type="NCBI Taxonomy" id="685588"/>
    <lineage>
        <taxon>Eukaryota</taxon>
        <taxon>Fungi</taxon>
        <taxon>Dikarya</taxon>
        <taxon>Basidiomycota</taxon>
        <taxon>Agaricomycotina</taxon>
        <taxon>Agaricomycetes</taxon>
        <taxon>Agaricomycetidae</taxon>
        <taxon>Agaricales</taxon>
        <taxon>Agaricineae</taxon>
        <taxon>Strophariaceae</taxon>
        <taxon>Galerina</taxon>
    </lineage>
</organism>
<sequence length="297" mass="33564">MRRHGSKPTAEDGELRDIVIPVMGPTGAGKSTFINALLQDERLSVGHYLTSCTSELQVVEIESFPGNPPFNGRNLILVDTPGFNDTYEDDEKILHQIAEWLERAYRNSKMVLGGVIYLHDISSDRFSGTARRNLEIFQHFCGEAAFSKTVIGTTKWGRKADDFSAMHEEELRSVHWKSMIKKGSTVCRFLGDYESARSFVDVILRRMARDTALQIQVELAVDHKALADTKAGKGLRLHQILELQAQILGLETAVAVEDDEEAEQKLKMLREKMQHLVKKVQDAKTPLPRRFRVFLGI</sequence>
<proteinExistence type="predicted"/>
<dbReference type="OrthoDB" id="8954335at2759"/>
<dbReference type="SUPFAM" id="SSF52540">
    <property type="entry name" value="P-loop containing nucleoside triphosphate hydrolases"/>
    <property type="match status" value="1"/>
</dbReference>
<dbReference type="STRING" id="685588.A0A067TQD6"/>
<reference evidence="3" key="1">
    <citation type="journal article" date="2014" name="Proc. Natl. Acad. Sci. U.S.A.">
        <title>Extensive sampling of basidiomycete genomes demonstrates inadequacy of the white-rot/brown-rot paradigm for wood decay fungi.</title>
        <authorList>
            <person name="Riley R."/>
            <person name="Salamov A.A."/>
            <person name="Brown D.W."/>
            <person name="Nagy L.G."/>
            <person name="Floudas D."/>
            <person name="Held B.W."/>
            <person name="Levasseur A."/>
            <person name="Lombard V."/>
            <person name="Morin E."/>
            <person name="Otillar R."/>
            <person name="Lindquist E.A."/>
            <person name="Sun H."/>
            <person name="LaButti K.M."/>
            <person name="Schmutz J."/>
            <person name="Jabbour D."/>
            <person name="Luo H."/>
            <person name="Baker S.E."/>
            <person name="Pisabarro A.G."/>
            <person name="Walton J.D."/>
            <person name="Blanchette R.A."/>
            <person name="Henrissat B."/>
            <person name="Martin F."/>
            <person name="Cullen D."/>
            <person name="Hibbett D.S."/>
            <person name="Grigoriev I.V."/>
        </authorList>
    </citation>
    <scope>NUCLEOTIDE SEQUENCE [LARGE SCALE GENOMIC DNA]</scope>
    <source>
        <strain evidence="3">CBS 339.88</strain>
    </source>
</reference>
<dbReference type="Proteomes" id="UP000027222">
    <property type="component" value="Unassembled WGS sequence"/>
</dbReference>